<evidence type="ECO:0000313" key="3">
    <source>
        <dbReference type="EMBL" id="TXJ91477.1"/>
    </source>
</evidence>
<organism evidence="2 4">
    <name type="scientific">Flagellimonas pelagia</name>
    <dbReference type="NCBI Taxonomy" id="2306998"/>
    <lineage>
        <taxon>Bacteria</taxon>
        <taxon>Pseudomonadati</taxon>
        <taxon>Bacteroidota</taxon>
        <taxon>Flavobacteriia</taxon>
        <taxon>Flavobacteriales</taxon>
        <taxon>Flavobacteriaceae</taxon>
        <taxon>Flagellimonas</taxon>
    </lineage>
</organism>
<dbReference type="AlphaFoldDB" id="A0A3A1NDC5"/>
<gene>
    <name evidence="2" type="ORF">D2V05_16755</name>
    <name evidence="3" type="ORF">FQ017_16615</name>
</gene>
<dbReference type="EMBL" id="QXFI01000035">
    <property type="protein sequence ID" value="RIV42448.1"/>
    <property type="molecule type" value="Genomic_DNA"/>
</dbReference>
<protein>
    <submittedName>
        <fullName evidence="2">DinB family protein</fullName>
    </submittedName>
</protein>
<name>A0A3A1NDC5_9FLAO</name>
<reference evidence="2 4" key="1">
    <citation type="submission" date="2018-08" db="EMBL/GenBank/DDBJ databases">
        <title>Proposal of Muricauda 72 sp.nov. and Muricauda NH166 sp.nov., isolated from seawater.</title>
        <authorList>
            <person name="Cheng H."/>
            <person name="Wu Y.-H."/>
            <person name="Guo L.-L."/>
            <person name="Xu X.-W."/>
        </authorList>
    </citation>
    <scope>NUCLEOTIDE SEQUENCE [LARGE SCALE GENOMIC DNA]</scope>
    <source>
        <strain evidence="2 4">72</strain>
    </source>
</reference>
<keyword evidence="5" id="KW-1185">Reference proteome</keyword>
<dbReference type="Proteomes" id="UP000321621">
    <property type="component" value="Unassembled WGS sequence"/>
</dbReference>
<evidence type="ECO:0000259" key="1">
    <source>
        <dbReference type="Pfam" id="PF12867"/>
    </source>
</evidence>
<comment type="caution">
    <text evidence="2">The sequence shown here is derived from an EMBL/GenBank/DDBJ whole genome shotgun (WGS) entry which is preliminary data.</text>
</comment>
<sequence length="167" mass="19544">MEITNINTFLDYYGKIRERTNRLIAVIPPEYMDWAYRPGKFTIADQIRHIAAIERYMFAETILGKPCSYSGCGKELADGYNEIIGYFNEKHEEALAILKKLSNDDLQRKCLTPANTRITVWKWLRAMTEHEIHHRAQLYIYLNLLDVKTPPMFGLSSEEIIQNSRLK</sequence>
<dbReference type="Proteomes" id="UP000266691">
    <property type="component" value="Unassembled WGS sequence"/>
</dbReference>
<dbReference type="RefSeq" id="WP_119648682.1">
    <property type="nucleotide sequence ID" value="NZ_QXFI01000035.1"/>
</dbReference>
<evidence type="ECO:0000313" key="4">
    <source>
        <dbReference type="Proteomes" id="UP000266691"/>
    </source>
</evidence>
<feature type="domain" description="DinB-like" evidence="1">
    <location>
        <begin position="16"/>
        <end position="138"/>
    </location>
</feature>
<accession>A0A3A1NDC5</accession>
<dbReference type="InterPro" id="IPR034660">
    <property type="entry name" value="DinB/YfiT-like"/>
</dbReference>
<dbReference type="Gene3D" id="1.20.120.450">
    <property type="entry name" value="dinb family like domain"/>
    <property type="match status" value="1"/>
</dbReference>
<evidence type="ECO:0000313" key="2">
    <source>
        <dbReference type="EMBL" id="RIV42448.1"/>
    </source>
</evidence>
<evidence type="ECO:0000313" key="5">
    <source>
        <dbReference type="Proteomes" id="UP000321621"/>
    </source>
</evidence>
<dbReference type="EMBL" id="VNWK01000035">
    <property type="protein sequence ID" value="TXJ91477.1"/>
    <property type="molecule type" value="Genomic_DNA"/>
</dbReference>
<reference evidence="3 5" key="2">
    <citation type="submission" date="2019-07" db="EMBL/GenBank/DDBJ databases">
        <title>Draft genome of two Muricauda strains isolated from deep sea.</title>
        <authorList>
            <person name="Sun C."/>
        </authorList>
    </citation>
    <scope>NUCLEOTIDE SEQUENCE [LARGE SCALE GENOMIC DNA]</scope>
    <source>
        <strain evidence="3 5">72</strain>
    </source>
</reference>
<dbReference type="OrthoDB" id="119432at2"/>
<dbReference type="InterPro" id="IPR024775">
    <property type="entry name" value="DinB-like"/>
</dbReference>
<dbReference type="Pfam" id="PF12867">
    <property type="entry name" value="DinB_2"/>
    <property type="match status" value="1"/>
</dbReference>
<dbReference type="SUPFAM" id="SSF109854">
    <property type="entry name" value="DinB/YfiT-like putative metalloenzymes"/>
    <property type="match status" value="1"/>
</dbReference>
<proteinExistence type="predicted"/>